<feature type="compositionally biased region" description="Acidic residues" evidence="5">
    <location>
        <begin position="674"/>
        <end position="689"/>
    </location>
</feature>
<reference evidence="7" key="1">
    <citation type="submission" date="2017-09" db="EMBL/GenBank/DDBJ databases">
        <title>Polyketide synthases of a Diaporthe helianthi virulent isolate.</title>
        <authorList>
            <person name="Baroncelli R."/>
        </authorList>
    </citation>
    <scope>NUCLEOTIDE SEQUENCE [LARGE SCALE GENOMIC DNA]</scope>
    <source>
        <strain evidence="7">7/96</strain>
    </source>
</reference>
<feature type="transmembrane region" description="Helical" evidence="6">
    <location>
        <begin position="531"/>
        <end position="549"/>
    </location>
</feature>
<feature type="transmembrane region" description="Helical" evidence="6">
    <location>
        <begin position="199"/>
        <end position="219"/>
    </location>
</feature>
<name>A0A2P5HSU4_DIAHE</name>
<accession>A0A2P5HSU4</accession>
<evidence type="ECO:0000256" key="3">
    <source>
        <dbReference type="ARBA" id="ARBA00022989"/>
    </source>
</evidence>
<dbReference type="Pfam" id="PF13520">
    <property type="entry name" value="AA_permease_2"/>
    <property type="match status" value="1"/>
</dbReference>
<comment type="caution">
    <text evidence="7">The sequence shown here is derived from an EMBL/GenBank/DDBJ whole genome shotgun (WGS) entry which is preliminary data.</text>
</comment>
<dbReference type="Proteomes" id="UP000094444">
    <property type="component" value="Unassembled WGS sequence"/>
</dbReference>
<keyword evidence="2 6" id="KW-0812">Transmembrane</keyword>
<feature type="transmembrane region" description="Helical" evidence="6">
    <location>
        <begin position="502"/>
        <end position="519"/>
    </location>
</feature>
<dbReference type="GO" id="GO:0015179">
    <property type="term" value="F:L-amino acid transmembrane transporter activity"/>
    <property type="evidence" value="ECO:0007669"/>
    <property type="project" value="TreeGrafter"/>
</dbReference>
<dbReference type="PANTHER" id="PTHR11785:SF382">
    <property type="entry name" value="LOW-AFFINITY METHIONINE PERMEASE"/>
    <property type="match status" value="1"/>
</dbReference>
<feature type="transmembrane region" description="Helical" evidence="6">
    <location>
        <begin position="594"/>
        <end position="616"/>
    </location>
</feature>
<keyword evidence="3 6" id="KW-1133">Transmembrane helix</keyword>
<dbReference type="InterPro" id="IPR002293">
    <property type="entry name" value="AA/rel_permease1"/>
</dbReference>
<dbReference type="EMBL" id="MAVT02000821">
    <property type="protein sequence ID" value="POS73320.1"/>
    <property type="molecule type" value="Genomic_DNA"/>
</dbReference>
<protein>
    <recommendedName>
        <fullName evidence="9">High-affinity methionine permease</fullName>
    </recommendedName>
</protein>
<organism evidence="7 8">
    <name type="scientific">Diaporthe helianthi</name>
    <dbReference type="NCBI Taxonomy" id="158607"/>
    <lineage>
        <taxon>Eukaryota</taxon>
        <taxon>Fungi</taxon>
        <taxon>Dikarya</taxon>
        <taxon>Ascomycota</taxon>
        <taxon>Pezizomycotina</taxon>
        <taxon>Sordariomycetes</taxon>
        <taxon>Sordariomycetidae</taxon>
        <taxon>Diaporthales</taxon>
        <taxon>Diaporthaceae</taxon>
        <taxon>Diaporthe</taxon>
    </lineage>
</organism>
<dbReference type="InterPro" id="IPR050598">
    <property type="entry name" value="AminoAcid_Transporter"/>
</dbReference>
<comment type="subcellular location">
    <subcellularLocation>
        <location evidence="1">Membrane</location>
        <topology evidence="1">Multi-pass membrane protein</topology>
    </subcellularLocation>
</comment>
<feature type="transmembrane region" description="Helical" evidence="6">
    <location>
        <begin position="561"/>
        <end position="582"/>
    </location>
</feature>
<gene>
    <name evidence="7" type="ORF">DHEL01_v208286</name>
</gene>
<dbReference type="OrthoDB" id="5982228at2759"/>
<feature type="transmembrane region" description="Helical" evidence="6">
    <location>
        <begin position="371"/>
        <end position="395"/>
    </location>
</feature>
<evidence type="ECO:0008006" key="9">
    <source>
        <dbReference type="Google" id="ProtNLM"/>
    </source>
</evidence>
<feature type="region of interest" description="Disordered" evidence="5">
    <location>
        <begin position="470"/>
        <end position="490"/>
    </location>
</feature>
<dbReference type="STRING" id="158607.A0A2P5HSU4"/>
<evidence type="ECO:0000256" key="1">
    <source>
        <dbReference type="ARBA" id="ARBA00004141"/>
    </source>
</evidence>
<dbReference type="Gene3D" id="1.20.1740.10">
    <property type="entry name" value="Amino acid/polyamine transporter I"/>
    <property type="match status" value="1"/>
</dbReference>
<dbReference type="AlphaFoldDB" id="A0A2P5HSU4"/>
<evidence type="ECO:0000256" key="2">
    <source>
        <dbReference type="ARBA" id="ARBA00022692"/>
    </source>
</evidence>
<sequence length="741" mass="79169">MAPPPLSFKNASFRSYNSFSTAASPLRNSFTLSCRSPITPTPEDRQAGSTPRHGSFLGPPRSSNAPSIKSGLSTLIGNSGYAYEEEQDHVSVGSATDQTWFLPHSPGLPPRPSSAQQDEGKLGVLSAINIIVGKTMGVGAYTVPSAIFSGVGSVGMTLLLWVIGSLISFCGLAVYLDLGTAIPRSGGERVYLERIFRRPYMLATCMFMSYVVLLGFSTPNAVVLGEYALYTMGTEPNRWNVRLIAALAVSLLCCVHARGPRLGLRLINTLGVAKMAILVVVVVSGVAGGIMGVGADRESAILEGRRVDLAMSGNEPSSSAQRNFSDIWEGTSTQPYDYATALLKVIYCFRGYSTANQVLSDVRDPVRTLKVAAPAALAFVSAAYLAVNVAFFLVVDKDEFRSAGVVVAGTFFRKVFGDLLGEHVLPLFVVVSAAGNIAATSFAQARVNEELAKEGVLPRFWLTDRRAEESATARSTGPGKIHGLSAPEGRISTMSSTPSRGLLLHWLVSVAMIVLPPPGKIYNFLVDIGGYPVSVMSVTVSLGLLHLHNSRYERWVAPCKAPRIAILVSAASNILLLVLPWIPPVGGRGEDDQFPYFTYPVTSLGVLGLGAAYWCWWSTTDSAARGESRAGCHLVPGGSAAALRAIYPGVGDNGSGSLTIWVADGDSEVEIQDYKVEDEDDDNDDDDDRSETVVGEKKKRQKPFEVVDVSGREVCGCPACPIIRKRPRCGCEACPSKGHES</sequence>
<feature type="transmembrane region" description="Helical" evidence="6">
    <location>
        <begin position="271"/>
        <end position="295"/>
    </location>
</feature>
<dbReference type="InParanoid" id="A0A2P5HSU4"/>
<keyword evidence="4 6" id="KW-0472">Membrane</keyword>
<evidence type="ECO:0000256" key="6">
    <source>
        <dbReference type="SAM" id="Phobius"/>
    </source>
</evidence>
<feature type="region of interest" description="Disordered" evidence="5">
    <location>
        <begin position="30"/>
        <end position="69"/>
    </location>
</feature>
<feature type="transmembrane region" description="Helical" evidence="6">
    <location>
        <begin position="239"/>
        <end position="259"/>
    </location>
</feature>
<evidence type="ECO:0000256" key="4">
    <source>
        <dbReference type="ARBA" id="ARBA00023136"/>
    </source>
</evidence>
<feature type="region of interest" description="Disordered" evidence="5">
    <location>
        <begin position="674"/>
        <end position="702"/>
    </location>
</feature>
<keyword evidence="8" id="KW-1185">Reference proteome</keyword>
<feature type="transmembrane region" description="Helical" evidence="6">
    <location>
        <begin position="158"/>
        <end position="178"/>
    </location>
</feature>
<proteinExistence type="predicted"/>
<dbReference type="GO" id="GO:0016020">
    <property type="term" value="C:membrane"/>
    <property type="evidence" value="ECO:0007669"/>
    <property type="project" value="UniProtKB-SubCell"/>
</dbReference>
<evidence type="ECO:0000313" key="8">
    <source>
        <dbReference type="Proteomes" id="UP000094444"/>
    </source>
</evidence>
<dbReference type="PANTHER" id="PTHR11785">
    <property type="entry name" value="AMINO ACID TRANSPORTER"/>
    <property type="match status" value="1"/>
</dbReference>
<evidence type="ECO:0000256" key="5">
    <source>
        <dbReference type="SAM" id="MobiDB-lite"/>
    </source>
</evidence>
<evidence type="ECO:0000313" key="7">
    <source>
        <dbReference type="EMBL" id="POS73320.1"/>
    </source>
</evidence>